<feature type="transmembrane region" description="Helical" evidence="2">
    <location>
        <begin position="368"/>
        <end position="387"/>
    </location>
</feature>
<dbReference type="GO" id="GO:0016811">
    <property type="term" value="F:hydrolase activity, acting on carbon-nitrogen (but not peptide) bonds, in linear amides"/>
    <property type="evidence" value="ECO:0007669"/>
    <property type="project" value="TreeGrafter"/>
</dbReference>
<dbReference type="PANTHER" id="PTHR12993:SF26">
    <property type="entry name" value="1D-MYO-INOSITOL 2-ACETAMIDO-2-DEOXY-ALPHA-D-GLUCOPYRANOSIDE DEACETYLASE"/>
    <property type="match status" value="1"/>
</dbReference>
<dbReference type="RefSeq" id="WP_135013648.1">
    <property type="nucleotide sequence ID" value="NZ_JADGLK010000045.1"/>
</dbReference>
<keyword evidence="2" id="KW-0812">Transmembrane</keyword>
<sequence length="432" mass="45954">MELDAQPHYPVAGEVITDSATFSLIPDGLKPKDVTVLFVHAHPDDEASSTGATIGALTAAGVTVYLLTMTRGEMGEVIDPALRHLEATHPANTDRGHALGEYRTGELKASLKALGIRHHLYLGEGASYLPGERTSYRDSGMTWGSDGRAIANPAAADDCLIRLPLKPQAEAIASAIREIRPDVVVTYDADGGYGHPDHKRTYEATLAAVRSLDGTPSAPTALWGIEGDPNPHDTRQQAVIMGSIDHKREAMRAHATQIVITSDTTFEYSNGVSQPINPTETYRLLWGTAQAETPADAAPEESVEAPGPINSAITAVALGLIAGFAGTMYHAHIWYPTSTLWVPWGAALGLLTVYFAATWAAIHTEKNWAAAVVGATAFVLTGIFAFIKGTSMLVYINPINPVGTAGTIWALGSLAAATFGMMSATRYRRNKT</sequence>
<evidence type="ECO:0000256" key="2">
    <source>
        <dbReference type="SAM" id="Phobius"/>
    </source>
</evidence>
<dbReference type="InterPro" id="IPR003737">
    <property type="entry name" value="GlcNAc_PI_deacetylase-related"/>
</dbReference>
<reference evidence="3 4" key="1">
    <citation type="submission" date="2019-03" db="EMBL/GenBank/DDBJ databases">
        <title>Diversity of the mouse oral microbiome.</title>
        <authorList>
            <person name="Joseph S."/>
            <person name="Aduse-Opoku J."/>
            <person name="Curtis M."/>
            <person name="Wade W."/>
            <person name="Hashim A."/>
        </authorList>
    </citation>
    <scope>NUCLEOTIDE SEQUENCE [LARGE SCALE GENOMIC DNA]</scope>
    <source>
        <strain evidence="4">irhom_31</strain>
    </source>
</reference>
<evidence type="ECO:0000256" key="1">
    <source>
        <dbReference type="ARBA" id="ARBA00022833"/>
    </source>
</evidence>
<dbReference type="AlphaFoldDB" id="A0A4Y9F122"/>
<keyword evidence="2" id="KW-1133">Transmembrane helix</keyword>
<gene>
    <name evidence="3" type="ORF">E4U03_10465</name>
</gene>
<feature type="transmembrane region" description="Helical" evidence="2">
    <location>
        <begin position="407"/>
        <end position="427"/>
    </location>
</feature>
<comment type="caution">
    <text evidence="3">The sequence shown here is derived from an EMBL/GenBank/DDBJ whole genome shotgun (WGS) entry which is preliminary data.</text>
</comment>
<dbReference type="Proteomes" id="UP000297951">
    <property type="component" value="Unassembled WGS sequence"/>
</dbReference>
<accession>A0A4Y9F122</accession>
<name>A0A4Y9F122_9MICC</name>
<protein>
    <submittedName>
        <fullName evidence="3">1D-myo-inositol 2-acetamido-2-deoxy-alpha-D-glucopyranoside deacetylase</fullName>
    </submittedName>
</protein>
<keyword evidence="1" id="KW-0862">Zinc</keyword>
<dbReference type="PANTHER" id="PTHR12993">
    <property type="entry name" value="N-ACETYLGLUCOSAMINYL-PHOSPHATIDYLINOSITOL DE-N-ACETYLASE-RELATED"/>
    <property type="match status" value="1"/>
</dbReference>
<dbReference type="Pfam" id="PF02585">
    <property type="entry name" value="PIG-L"/>
    <property type="match status" value="1"/>
</dbReference>
<dbReference type="InterPro" id="IPR024078">
    <property type="entry name" value="LmbE-like_dom_sf"/>
</dbReference>
<dbReference type="GO" id="GO:0016137">
    <property type="term" value="P:glycoside metabolic process"/>
    <property type="evidence" value="ECO:0007669"/>
    <property type="project" value="UniProtKB-ARBA"/>
</dbReference>
<feature type="transmembrane region" description="Helical" evidence="2">
    <location>
        <begin position="312"/>
        <end position="335"/>
    </location>
</feature>
<dbReference type="Gene3D" id="3.40.50.10320">
    <property type="entry name" value="LmbE-like"/>
    <property type="match status" value="1"/>
</dbReference>
<keyword evidence="2" id="KW-0472">Membrane</keyword>
<dbReference type="EMBL" id="SPQC01000045">
    <property type="protein sequence ID" value="TFU20873.1"/>
    <property type="molecule type" value="Genomic_DNA"/>
</dbReference>
<dbReference type="SUPFAM" id="SSF102588">
    <property type="entry name" value="LmbE-like"/>
    <property type="match status" value="1"/>
</dbReference>
<evidence type="ECO:0000313" key="4">
    <source>
        <dbReference type="Proteomes" id="UP000297951"/>
    </source>
</evidence>
<proteinExistence type="predicted"/>
<organism evidence="3 4">
    <name type="scientific">Rothia nasimurium</name>
    <dbReference type="NCBI Taxonomy" id="85336"/>
    <lineage>
        <taxon>Bacteria</taxon>
        <taxon>Bacillati</taxon>
        <taxon>Actinomycetota</taxon>
        <taxon>Actinomycetes</taxon>
        <taxon>Micrococcales</taxon>
        <taxon>Micrococcaceae</taxon>
        <taxon>Rothia</taxon>
    </lineage>
</organism>
<feature type="transmembrane region" description="Helical" evidence="2">
    <location>
        <begin position="341"/>
        <end position="361"/>
    </location>
</feature>
<dbReference type="OrthoDB" id="3514174at2"/>
<evidence type="ECO:0000313" key="3">
    <source>
        <dbReference type="EMBL" id="TFU20873.1"/>
    </source>
</evidence>